<dbReference type="Proteomes" id="UP000217696">
    <property type="component" value="Chromosome"/>
</dbReference>
<dbReference type="KEGG" id="asoc:CB4_00885"/>
<dbReference type="InterPro" id="IPR000304">
    <property type="entry name" value="Pyrroline-COOH_reductase"/>
</dbReference>
<keyword evidence="4 6" id="KW-0560">Oxidoreductase</keyword>
<dbReference type="GO" id="GO:0005737">
    <property type="term" value="C:cytoplasm"/>
    <property type="evidence" value="ECO:0007669"/>
    <property type="project" value="UniProtKB-SubCell"/>
</dbReference>
<dbReference type="FunFam" id="1.10.3730.10:FF:000001">
    <property type="entry name" value="Pyrroline-5-carboxylate reductase"/>
    <property type="match status" value="1"/>
</dbReference>
<evidence type="ECO:0000313" key="8">
    <source>
        <dbReference type="EMBL" id="BAU26742.1"/>
    </source>
</evidence>
<reference evidence="8 9" key="1">
    <citation type="submission" date="2015-12" db="EMBL/GenBank/DDBJ databases">
        <title>Genome sequence of Aneurinibacillus soli.</title>
        <authorList>
            <person name="Lee J.S."/>
            <person name="Lee K.C."/>
            <person name="Kim K.K."/>
            <person name="Lee B.W."/>
        </authorList>
    </citation>
    <scope>NUCLEOTIDE SEQUENCE [LARGE SCALE GENOMIC DNA]</scope>
    <source>
        <strain evidence="8 9">CB4</strain>
    </source>
</reference>
<comment type="pathway">
    <text evidence="6">Amino-acid biosynthesis; L-proline biosynthesis; L-proline from L-glutamate 5-semialdehyde: step 1/1.</text>
</comment>
<dbReference type="InterPro" id="IPR008927">
    <property type="entry name" value="6-PGluconate_DH-like_C_sf"/>
</dbReference>
<dbReference type="InterPro" id="IPR029036">
    <property type="entry name" value="P5CR_dimer"/>
</dbReference>
<evidence type="ECO:0000256" key="3">
    <source>
        <dbReference type="ARBA" id="ARBA00022857"/>
    </source>
</evidence>
<dbReference type="PANTHER" id="PTHR11645:SF49">
    <property type="entry name" value="PYRROLINE-5-CARBOXYLATE REDUCTASE 1"/>
    <property type="match status" value="1"/>
</dbReference>
<dbReference type="InterPro" id="IPR028939">
    <property type="entry name" value="P5C_Rdtase_cat_N"/>
</dbReference>
<dbReference type="GO" id="GO:0055129">
    <property type="term" value="P:L-proline biosynthetic process"/>
    <property type="evidence" value="ECO:0007669"/>
    <property type="project" value="UniProtKB-UniRule"/>
</dbReference>
<dbReference type="OrthoDB" id="9805754at2"/>
<dbReference type="UniPathway" id="UPA00098">
    <property type="reaction ID" value="UER00361"/>
</dbReference>
<evidence type="ECO:0000256" key="5">
    <source>
        <dbReference type="ARBA" id="ARBA00058118"/>
    </source>
</evidence>
<dbReference type="Pfam" id="PF03807">
    <property type="entry name" value="F420_oxidored"/>
    <property type="match status" value="1"/>
</dbReference>
<comment type="catalytic activity">
    <reaction evidence="6">
        <text>L-proline + NADP(+) = (S)-1-pyrroline-5-carboxylate + NADPH + 2 H(+)</text>
        <dbReference type="Rhea" id="RHEA:14109"/>
        <dbReference type="ChEBI" id="CHEBI:15378"/>
        <dbReference type="ChEBI" id="CHEBI:17388"/>
        <dbReference type="ChEBI" id="CHEBI:57783"/>
        <dbReference type="ChEBI" id="CHEBI:58349"/>
        <dbReference type="ChEBI" id="CHEBI:60039"/>
        <dbReference type="EC" id="1.5.1.2"/>
    </reaction>
</comment>
<comment type="subcellular location">
    <subcellularLocation>
        <location evidence="6">Cytoplasm</location>
    </subcellularLocation>
</comment>
<keyword evidence="9" id="KW-1185">Reference proteome</keyword>
<keyword evidence="6" id="KW-0963">Cytoplasm</keyword>
<keyword evidence="2 6" id="KW-0641">Proline biosynthesis</keyword>
<gene>
    <name evidence="8" type="primary">proC_1</name>
    <name evidence="6" type="synonym">proC</name>
    <name evidence="8" type="ORF">CB4_00885</name>
</gene>
<dbReference type="InterPro" id="IPR036291">
    <property type="entry name" value="NAD(P)-bd_dom_sf"/>
</dbReference>
<dbReference type="SUPFAM" id="SSF51735">
    <property type="entry name" value="NAD(P)-binding Rossmann-fold domains"/>
    <property type="match status" value="1"/>
</dbReference>
<evidence type="ECO:0000256" key="4">
    <source>
        <dbReference type="ARBA" id="ARBA00023002"/>
    </source>
</evidence>
<dbReference type="PIRSF" id="PIRSF000193">
    <property type="entry name" value="Pyrrol-5-carb_rd"/>
    <property type="match status" value="1"/>
</dbReference>
<comment type="catalytic activity">
    <reaction evidence="6">
        <text>L-proline + NAD(+) = (S)-1-pyrroline-5-carboxylate + NADH + 2 H(+)</text>
        <dbReference type="Rhea" id="RHEA:14105"/>
        <dbReference type="ChEBI" id="CHEBI:15378"/>
        <dbReference type="ChEBI" id="CHEBI:17388"/>
        <dbReference type="ChEBI" id="CHEBI:57540"/>
        <dbReference type="ChEBI" id="CHEBI:57945"/>
        <dbReference type="ChEBI" id="CHEBI:60039"/>
        <dbReference type="EC" id="1.5.1.2"/>
    </reaction>
</comment>
<dbReference type="Gene3D" id="3.40.50.720">
    <property type="entry name" value="NAD(P)-binding Rossmann-like Domain"/>
    <property type="match status" value="1"/>
</dbReference>
<sequence length="277" mass="29327">MLHDKRICFIGAGSMAEALISGLVSKKLLPAQQIYANNRGNSDRITELVTRYGIAAPDKEDPIRTADILVLAMKPKDVATAIEGIRSFTRPDQLVISVLAGTSTDYISSLLGHPAAVIRTMPNTSAAIGMSATALAPGQYATEEDMSIATTVFEAVGIAEVVKEEELHAVTGLSGSGPAYVYYLVEAMEDAGRDMGLEPDVARRLILQTIIGAANMLLEPGAEPDVLRRNVTSPNGTTAAGLAVLAEHGFQEAIRACIRRATERSEEMGAEASVTSK</sequence>
<comment type="similarity">
    <text evidence="1 6">Belongs to the pyrroline-5-carboxylate reductase family.</text>
</comment>
<keyword evidence="3 6" id="KW-0521">NADP</keyword>
<dbReference type="EMBL" id="AP017312">
    <property type="protein sequence ID" value="BAU26742.1"/>
    <property type="molecule type" value="Genomic_DNA"/>
</dbReference>
<dbReference type="EC" id="1.5.1.2" evidence="6 7"/>
<comment type="function">
    <text evidence="5 6">Catalyzes the reduction of 1-pyrroline-5-carboxylate (PCA) to L-proline.</text>
</comment>
<proteinExistence type="inferred from homology"/>
<dbReference type="Gene3D" id="1.10.3730.10">
    <property type="entry name" value="ProC C-terminal domain-like"/>
    <property type="match status" value="1"/>
</dbReference>
<dbReference type="NCBIfam" id="TIGR00112">
    <property type="entry name" value="proC"/>
    <property type="match status" value="1"/>
</dbReference>
<evidence type="ECO:0000256" key="1">
    <source>
        <dbReference type="ARBA" id="ARBA00005525"/>
    </source>
</evidence>
<keyword evidence="6" id="KW-0028">Amino-acid biosynthesis</keyword>
<evidence type="ECO:0000256" key="6">
    <source>
        <dbReference type="HAMAP-Rule" id="MF_01925"/>
    </source>
</evidence>
<evidence type="ECO:0000256" key="2">
    <source>
        <dbReference type="ARBA" id="ARBA00022650"/>
    </source>
</evidence>
<dbReference type="HAMAP" id="MF_01925">
    <property type="entry name" value="P5C_reductase"/>
    <property type="match status" value="1"/>
</dbReference>
<dbReference type="Pfam" id="PF14748">
    <property type="entry name" value="P5CR_dimer"/>
    <property type="match status" value="1"/>
</dbReference>
<dbReference type="SUPFAM" id="SSF48179">
    <property type="entry name" value="6-phosphogluconate dehydrogenase C-terminal domain-like"/>
    <property type="match status" value="1"/>
</dbReference>
<protein>
    <recommendedName>
        <fullName evidence="6 7">Pyrroline-5-carboxylate reductase</fullName>
        <shortName evidence="6">P5C reductase</shortName>
        <shortName evidence="6">P5CR</shortName>
        <ecNumber evidence="6 7">1.5.1.2</ecNumber>
    </recommendedName>
    <alternativeName>
        <fullName evidence="6">PCA reductase</fullName>
    </alternativeName>
</protein>
<dbReference type="AlphaFoldDB" id="A0A0U5B4Y1"/>
<organism evidence="8 9">
    <name type="scientific">Aneurinibacillus soli</name>
    <dbReference type="NCBI Taxonomy" id="1500254"/>
    <lineage>
        <taxon>Bacteria</taxon>
        <taxon>Bacillati</taxon>
        <taxon>Bacillota</taxon>
        <taxon>Bacilli</taxon>
        <taxon>Bacillales</taxon>
        <taxon>Paenibacillaceae</taxon>
        <taxon>Aneurinibacillus group</taxon>
        <taxon>Aneurinibacillus</taxon>
    </lineage>
</organism>
<evidence type="ECO:0000313" key="9">
    <source>
        <dbReference type="Proteomes" id="UP000217696"/>
    </source>
</evidence>
<dbReference type="RefSeq" id="WP_096463758.1">
    <property type="nucleotide sequence ID" value="NZ_AP017312.1"/>
</dbReference>
<accession>A0A0U5B4Y1</accession>
<evidence type="ECO:0000256" key="7">
    <source>
        <dbReference type="NCBIfam" id="TIGR00112"/>
    </source>
</evidence>
<dbReference type="GO" id="GO:0004735">
    <property type="term" value="F:pyrroline-5-carboxylate reductase activity"/>
    <property type="evidence" value="ECO:0007669"/>
    <property type="project" value="UniProtKB-UniRule"/>
</dbReference>
<name>A0A0U5B4Y1_9BACL</name>
<dbReference type="PANTHER" id="PTHR11645">
    <property type="entry name" value="PYRROLINE-5-CARBOXYLATE REDUCTASE"/>
    <property type="match status" value="1"/>
</dbReference>